<sequence>MTDNPYVGTEWETSWQDGHDAGLAQPGSQVDPPAVLEENQAQAYREGVLAGQQDAAAEGTPIQINPITPAEPEDGKGVELAATAVFAFAGWAAEWADAGLSGGIGVAVHLLIAVGIPEGEPLPDLSDPAELAAANTRSVRAMGADELFLPFCQNPQHSATGDQVTEQGFWHGNAFTDYWAAFPVAEEHLKAEPDSLSQVGLLHARADSDGVEWIELT</sequence>
<reference evidence="2" key="1">
    <citation type="submission" date="2016-10" db="EMBL/GenBank/DDBJ databases">
        <authorList>
            <person name="Varghese N."/>
            <person name="Submissions S."/>
        </authorList>
    </citation>
    <scope>NUCLEOTIDE SEQUENCE [LARGE SCALE GENOMIC DNA]</scope>
    <source>
        <strain evidence="2">CGMCC 4.6856</strain>
    </source>
</reference>
<keyword evidence="2" id="KW-1185">Reference proteome</keyword>
<protein>
    <submittedName>
        <fullName evidence="1">Uncharacterized protein</fullName>
    </submittedName>
</protein>
<proteinExistence type="predicted"/>
<evidence type="ECO:0000313" key="2">
    <source>
        <dbReference type="Proteomes" id="UP000198504"/>
    </source>
</evidence>
<dbReference type="AlphaFoldDB" id="A0A1H9FSB4"/>
<evidence type="ECO:0000313" key="1">
    <source>
        <dbReference type="EMBL" id="SEQ40368.1"/>
    </source>
</evidence>
<dbReference type="OrthoDB" id="4159095at2"/>
<dbReference type="STRING" id="1036181.SAMN05421756_103353"/>
<gene>
    <name evidence="1" type="ORF">SAMN05421756_103353</name>
</gene>
<dbReference type="Proteomes" id="UP000198504">
    <property type="component" value="Unassembled WGS sequence"/>
</dbReference>
<organism evidence="1 2">
    <name type="scientific">Microlunatus flavus</name>
    <dbReference type="NCBI Taxonomy" id="1036181"/>
    <lineage>
        <taxon>Bacteria</taxon>
        <taxon>Bacillati</taxon>
        <taxon>Actinomycetota</taxon>
        <taxon>Actinomycetes</taxon>
        <taxon>Propionibacteriales</taxon>
        <taxon>Propionibacteriaceae</taxon>
        <taxon>Microlunatus</taxon>
    </lineage>
</organism>
<dbReference type="RefSeq" id="WP_091179153.1">
    <property type="nucleotide sequence ID" value="NZ_FOFA01000003.1"/>
</dbReference>
<dbReference type="EMBL" id="FOFA01000003">
    <property type="protein sequence ID" value="SEQ40368.1"/>
    <property type="molecule type" value="Genomic_DNA"/>
</dbReference>
<name>A0A1H9FSB4_9ACTN</name>
<accession>A0A1H9FSB4</accession>